<comment type="caution">
    <text evidence="2">The sequence shown here is derived from an EMBL/GenBank/DDBJ whole genome shotgun (WGS) entry which is preliminary data.</text>
</comment>
<reference evidence="2 3" key="1">
    <citation type="journal article" date="2020" name="Genome Biol. Evol.">
        <title>A new high-quality draft genome assembly of the Chinese cordyceps Ophiocordyceps sinensis.</title>
        <authorList>
            <person name="Shu R."/>
            <person name="Zhang J."/>
            <person name="Meng Q."/>
            <person name="Zhang H."/>
            <person name="Zhou G."/>
            <person name="Li M."/>
            <person name="Wu P."/>
            <person name="Zhao Y."/>
            <person name="Chen C."/>
            <person name="Qin Q."/>
        </authorList>
    </citation>
    <scope>NUCLEOTIDE SEQUENCE [LARGE SCALE GENOMIC DNA]</scope>
    <source>
        <strain evidence="2 3">IOZ07</strain>
    </source>
</reference>
<dbReference type="AlphaFoldDB" id="A0A8H4V7D0"/>
<evidence type="ECO:0000313" key="3">
    <source>
        <dbReference type="Proteomes" id="UP000557566"/>
    </source>
</evidence>
<protein>
    <submittedName>
        <fullName evidence="2">Uncharacterized protein</fullName>
    </submittedName>
</protein>
<organism evidence="2 3">
    <name type="scientific">Ophiocordyceps sinensis</name>
    <dbReference type="NCBI Taxonomy" id="72228"/>
    <lineage>
        <taxon>Eukaryota</taxon>
        <taxon>Fungi</taxon>
        <taxon>Dikarya</taxon>
        <taxon>Ascomycota</taxon>
        <taxon>Pezizomycotina</taxon>
        <taxon>Sordariomycetes</taxon>
        <taxon>Hypocreomycetidae</taxon>
        <taxon>Hypocreales</taxon>
        <taxon>Ophiocordycipitaceae</taxon>
        <taxon>Ophiocordyceps</taxon>
    </lineage>
</organism>
<gene>
    <name evidence="2" type="ORF">G6O67_002510</name>
</gene>
<accession>A0A8H4V7D0</accession>
<dbReference type="Proteomes" id="UP000557566">
    <property type="component" value="Unassembled WGS sequence"/>
</dbReference>
<feature type="region of interest" description="Disordered" evidence="1">
    <location>
        <begin position="1"/>
        <end position="21"/>
    </location>
</feature>
<evidence type="ECO:0000256" key="1">
    <source>
        <dbReference type="SAM" id="MobiDB-lite"/>
    </source>
</evidence>
<evidence type="ECO:0000313" key="2">
    <source>
        <dbReference type="EMBL" id="KAF4510634.1"/>
    </source>
</evidence>
<dbReference type="EMBL" id="JAAVMX010000003">
    <property type="protein sequence ID" value="KAF4510634.1"/>
    <property type="molecule type" value="Genomic_DNA"/>
</dbReference>
<proteinExistence type="predicted"/>
<keyword evidence="3" id="KW-1185">Reference proteome</keyword>
<name>A0A8H4V7D0_9HYPO</name>
<sequence length="151" mass="16450">MPGTPSSQIGEKEKSRPAPSEIIATPRRICFSYSAHGPPACPTSSHSNMDKAITSNPPMHSISSSDMAHHASMAMLGRPKDTSNRCHNKVIPLSRDYLCLLLLFAFCYDKNRIINATSQHPPTKLHVDSARAPIFLSISRGCVRNAKAQAP</sequence>